<dbReference type="HOGENOM" id="CLU_569784_0_0_0"/>
<dbReference type="eggNOG" id="ENOG50336IU">
    <property type="taxonomic scope" value="Bacteria"/>
</dbReference>
<keyword evidence="1" id="KW-0812">Transmembrane</keyword>
<proteinExistence type="predicted"/>
<feature type="transmembrane region" description="Helical" evidence="1">
    <location>
        <begin position="352"/>
        <end position="370"/>
    </location>
</feature>
<name>Q0EZ05_9PROT</name>
<dbReference type="InParanoid" id="Q0EZ05"/>
<dbReference type="EMBL" id="AATS01000007">
    <property type="protein sequence ID" value="EAU54619.1"/>
    <property type="molecule type" value="Genomic_DNA"/>
</dbReference>
<feature type="transmembrane region" description="Helical" evidence="1">
    <location>
        <begin position="164"/>
        <end position="197"/>
    </location>
</feature>
<dbReference type="OrthoDB" id="5287974at2"/>
<feature type="transmembrane region" description="Helical" evidence="1">
    <location>
        <begin position="209"/>
        <end position="229"/>
    </location>
</feature>
<dbReference type="AlphaFoldDB" id="Q0EZ05"/>
<accession>Q0EZ05</accession>
<feature type="transmembrane region" description="Helical" evidence="1">
    <location>
        <begin position="87"/>
        <end position="107"/>
    </location>
</feature>
<feature type="transmembrane region" description="Helical" evidence="1">
    <location>
        <begin position="303"/>
        <end position="323"/>
    </location>
</feature>
<keyword evidence="3" id="KW-1185">Reference proteome</keyword>
<feature type="transmembrane region" description="Helical" evidence="1">
    <location>
        <begin position="119"/>
        <end position="152"/>
    </location>
</feature>
<keyword evidence="1" id="KW-1133">Transmembrane helix</keyword>
<feature type="transmembrane region" description="Helical" evidence="1">
    <location>
        <begin position="268"/>
        <end position="291"/>
    </location>
</feature>
<dbReference type="RefSeq" id="WP_009849121.1">
    <property type="nucleotide sequence ID" value="NZ_DS022294.1"/>
</dbReference>
<protein>
    <recommendedName>
        <fullName evidence="4">Glycosyltransferase RgtA/B/C/D-like domain-containing protein</fullName>
    </recommendedName>
</protein>
<dbReference type="STRING" id="314344.AL013_00020"/>
<evidence type="ECO:0000313" key="2">
    <source>
        <dbReference type="EMBL" id="EAU54619.1"/>
    </source>
</evidence>
<sequence length="501" mass="56565">MNISPVRQRNYGGKAVLALIALAMCGVTIWLLSNDFQLAAATQRWAMVTGALGASDVLLENLSFLQPHFPLYVLVPFYFIPGLDTGAAPYLVALLAATFLLFMWDRHLKEVEISGFRHALLAILIVSHPAFLWAATSGGHLMLSMIAFYMLYRSAQHVITEHDIHSYISLAVVFLIFFFVDSSAIFIFVALLPLLVVIAPIRTVMVSPVGLYLIVGTPFAFAVGTWAYMNWIFEGDPLFFITNADSAFMGGMLHIQDFPWLQQYGGQFFMPLIAATGYMLVAYPVSVYLLLDTMDNSYRFRASFVLLLHPLIAIAIATSQYYLMHPFEILGLLSAGVMAELTFIKMQSRREFVLLVIFMFISSVGGWWLFSQAGNPEMKHWMQALQGDTHQDSSNDADLALGLWLKHNRQQTMLYDRDAYEVIAARGDAKGLVLSFSNEYKSNIRERIPNVAQIAVPDPTTVRGRRDKLNIRYPNLYDFGMKGFSIVYDHLGWRVYRKKHV</sequence>
<evidence type="ECO:0008006" key="4">
    <source>
        <dbReference type="Google" id="ProtNLM"/>
    </source>
</evidence>
<evidence type="ECO:0000256" key="1">
    <source>
        <dbReference type="SAM" id="Phobius"/>
    </source>
</evidence>
<reference evidence="2 3" key="1">
    <citation type="submission" date="2006-09" db="EMBL/GenBank/DDBJ databases">
        <authorList>
            <person name="Emerson D."/>
            <person name="Ferriera S."/>
            <person name="Johnson J."/>
            <person name="Kravitz S."/>
            <person name="Halpern A."/>
            <person name="Remington K."/>
            <person name="Beeson K."/>
            <person name="Tran B."/>
            <person name="Rogers Y.-H."/>
            <person name="Friedman R."/>
            <person name="Venter J.C."/>
        </authorList>
    </citation>
    <scope>NUCLEOTIDE SEQUENCE [LARGE SCALE GENOMIC DNA]</scope>
    <source>
        <strain evidence="2 3">PV-1</strain>
    </source>
</reference>
<comment type="caution">
    <text evidence="2">The sequence shown here is derived from an EMBL/GenBank/DDBJ whole genome shotgun (WGS) entry which is preliminary data.</text>
</comment>
<evidence type="ECO:0000313" key="3">
    <source>
        <dbReference type="Proteomes" id="UP000005297"/>
    </source>
</evidence>
<organism evidence="2 3">
    <name type="scientific">Mariprofundus ferrooxydans PV-1</name>
    <dbReference type="NCBI Taxonomy" id="314345"/>
    <lineage>
        <taxon>Bacteria</taxon>
        <taxon>Pseudomonadati</taxon>
        <taxon>Pseudomonadota</taxon>
        <taxon>Candidatius Mariprofundia</taxon>
        <taxon>Mariprofundales</taxon>
        <taxon>Mariprofundaceae</taxon>
        <taxon>Mariprofundus</taxon>
    </lineage>
</organism>
<dbReference type="Proteomes" id="UP000005297">
    <property type="component" value="Unassembled WGS sequence"/>
</dbReference>
<gene>
    <name evidence="2" type="ORF">SPV1_07986</name>
</gene>
<feature type="transmembrane region" description="Helical" evidence="1">
    <location>
        <begin position="15"/>
        <end position="33"/>
    </location>
</feature>
<keyword evidence="1" id="KW-0472">Membrane</keyword>